<dbReference type="Pfam" id="PF00550">
    <property type="entry name" value="PP-binding"/>
    <property type="match status" value="1"/>
</dbReference>
<gene>
    <name evidence="1" type="ORF">CCAX7_51640</name>
</gene>
<proteinExistence type="predicted"/>
<dbReference type="SUPFAM" id="SSF47336">
    <property type="entry name" value="ACP-like"/>
    <property type="match status" value="1"/>
</dbReference>
<evidence type="ECO:0000313" key="2">
    <source>
        <dbReference type="Proteomes" id="UP000287394"/>
    </source>
</evidence>
<dbReference type="InterPro" id="IPR036736">
    <property type="entry name" value="ACP-like_sf"/>
</dbReference>
<name>A0A402CPD0_9BACT</name>
<dbReference type="OrthoDB" id="5326335at2"/>
<evidence type="ECO:0000313" key="1">
    <source>
        <dbReference type="EMBL" id="BDI33113.1"/>
    </source>
</evidence>
<protein>
    <submittedName>
        <fullName evidence="1">Uncharacterized protein</fullName>
    </submittedName>
</protein>
<dbReference type="EMBL" id="AP025739">
    <property type="protein sequence ID" value="BDI33113.1"/>
    <property type="molecule type" value="Genomic_DNA"/>
</dbReference>
<dbReference type="RefSeq" id="WP_119319218.1">
    <property type="nucleotide sequence ID" value="NZ_AP025739.1"/>
</dbReference>
<accession>A0A402CPD0</accession>
<organism evidence="1 2">
    <name type="scientific">Capsulimonas corticalis</name>
    <dbReference type="NCBI Taxonomy" id="2219043"/>
    <lineage>
        <taxon>Bacteria</taxon>
        <taxon>Bacillati</taxon>
        <taxon>Armatimonadota</taxon>
        <taxon>Armatimonadia</taxon>
        <taxon>Capsulimonadales</taxon>
        <taxon>Capsulimonadaceae</taxon>
        <taxon>Capsulimonas</taxon>
    </lineage>
</organism>
<dbReference type="Gene3D" id="1.10.1200.10">
    <property type="entry name" value="ACP-like"/>
    <property type="match status" value="1"/>
</dbReference>
<dbReference type="InterPro" id="IPR009081">
    <property type="entry name" value="PP-bd_ACP"/>
</dbReference>
<dbReference type="Proteomes" id="UP000287394">
    <property type="component" value="Chromosome"/>
</dbReference>
<dbReference type="AlphaFoldDB" id="A0A402CPD0"/>
<dbReference type="KEGG" id="ccot:CCAX7_51640"/>
<sequence>MSLDTRLKKVFAESFELSPEDVSEDISVDTLDAWDSMGSMVLAATLEEEFDVQFTDSELLSMRDYAAIRDVLSQKGIS</sequence>
<dbReference type="PROSITE" id="PS50075">
    <property type="entry name" value="CARRIER"/>
    <property type="match status" value="1"/>
</dbReference>
<keyword evidence="2" id="KW-1185">Reference proteome</keyword>
<reference evidence="1 2" key="1">
    <citation type="journal article" date="2019" name="Int. J. Syst. Evol. Microbiol.">
        <title>Capsulimonas corticalis gen. nov., sp. nov., an aerobic capsulated bacterium, of a novel bacterial order, Capsulimonadales ord. nov., of the class Armatimonadia of the phylum Armatimonadetes.</title>
        <authorList>
            <person name="Li J."/>
            <person name="Kudo C."/>
            <person name="Tonouchi A."/>
        </authorList>
    </citation>
    <scope>NUCLEOTIDE SEQUENCE [LARGE SCALE GENOMIC DNA]</scope>
    <source>
        <strain evidence="1 2">AX-7</strain>
    </source>
</reference>